<keyword evidence="2" id="KW-1185">Reference proteome</keyword>
<dbReference type="Proteomes" id="UP000075615">
    <property type="component" value="Unassembled WGS sequence"/>
</dbReference>
<dbReference type="STRING" id="296218.AWN68_05860"/>
<evidence type="ECO:0000313" key="1">
    <source>
        <dbReference type="EMBL" id="KYG76555.1"/>
    </source>
</evidence>
<dbReference type="NCBIfam" id="TIGR00847">
    <property type="entry name" value="ccoS"/>
    <property type="match status" value="1"/>
</dbReference>
<proteinExistence type="predicted"/>
<protein>
    <submittedName>
        <fullName evidence="1">Cytochrome C oxidase Cbb3</fullName>
    </submittedName>
</protein>
<reference evidence="1 2" key="1">
    <citation type="submission" date="2016-01" db="EMBL/GenBank/DDBJ databases">
        <title>Genome sequencing of Roseivirga echinicomitans KMM 6058.</title>
        <authorList>
            <person name="Selvaratnam C."/>
            <person name="Thevarajoo S."/>
            <person name="Goh K.M."/>
            <person name="Ee R."/>
            <person name="Chan K.-G."/>
            <person name="Chong C.S."/>
        </authorList>
    </citation>
    <scope>NUCLEOTIDE SEQUENCE [LARGE SCALE GENOMIC DNA]</scope>
    <source>
        <strain evidence="1 2">KMM 6058</strain>
    </source>
</reference>
<dbReference type="PANTHER" id="PTHR41532:SF1">
    <property type="entry name" value="FIXS PROTEIN"/>
    <property type="match status" value="1"/>
</dbReference>
<dbReference type="OrthoDB" id="9802763at2"/>
<organism evidence="1 2">
    <name type="scientific">Roseivirga echinicomitans</name>
    <dbReference type="NCBI Taxonomy" id="296218"/>
    <lineage>
        <taxon>Bacteria</taxon>
        <taxon>Pseudomonadati</taxon>
        <taxon>Bacteroidota</taxon>
        <taxon>Cytophagia</taxon>
        <taxon>Cytophagales</taxon>
        <taxon>Roseivirgaceae</taxon>
        <taxon>Roseivirga</taxon>
    </lineage>
</organism>
<dbReference type="Pfam" id="PF03597">
    <property type="entry name" value="FixS"/>
    <property type="match status" value="1"/>
</dbReference>
<dbReference type="EMBL" id="LRDB01000023">
    <property type="protein sequence ID" value="KYG76555.1"/>
    <property type="molecule type" value="Genomic_DNA"/>
</dbReference>
<dbReference type="PANTHER" id="PTHR41532">
    <property type="entry name" value="FIXS PROTEIN"/>
    <property type="match status" value="1"/>
</dbReference>
<comment type="caution">
    <text evidence="1">The sequence shown here is derived from an EMBL/GenBank/DDBJ whole genome shotgun (WGS) entry which is preliminary data.</text>
</comment>
<accession>A0A150XCV6</accession>
<evidence type="ECO:0000313" key="2">
    <source>
        <dbReference type="Proteomes" id="UP000075615"/>
    </source>
</evidence>
<gene>
    <name evidence="1" type="ORF">AWN68_05860</name>
</gene>
<sequence length="56" mass="6383">MSVILILILVSLVVAIAFLTAFFWAVKSGQFDDTYSPSVRMLFEDRVKKEKEAKDD</sequence>
<name>A0A150XCV6_9BACT</name>
<dbReference type="AlphaFoldDB" id="A0A150XCV6"/>
<dbReference type="InterPro" id="IPR004714">
    <property type="entry name" value="Cyt_oxidase_maturation_cbb3"/>
</dbReference>
<dbReference type="RefSeq" id="WP_068415757.1">
    <property type="nucleotide sequence ID" value="NZ_LRDB01000023.1"/>
</dbReference>